<proteinExistence type="inferred from homology"/>
<gene>
    <name evidence="2" type="ORF">g.18319</name>
</gene>
<accession>A0A1D1ZS85</accession>
<evidence type="ECO:0000313" key="2">
    <source>
        <dbReference type="EMBL" id="JAT69812.1"/>
    </source>
</evidence>
<name>A0A1D1ZS85_AUXPR</name>
<evidence type="ECO:0008006" key="3">
    <source>
        <dbReference type="Google" id="ProtNLM"/>
    </source>
</evidence>
<organism evidence="2">
    <name type="scientific">Auxenochlorella protothecoides</name>
    <name type="common">Green microalga</name>
    <name type="synonym">Chlorella protothecoides</name>
    <dbReference type="NCBI Taxonomy" id="3075"/>
    <lineage>
        <taxon>Eukaryota</taxon>
        <taxon>Viridiplantae</taxon>
        <taxon>Chlorophyta</taxon>
        <taxon>core chlorophytes</taxon>
        <taxon>Trebouxiophyceae</taxon>
        <taxon>Chlorellales</taxon>
        <taxon>Chlorellaceae</taxon>
        <taxon>Auxenochlorella</taxon>
    </lineage>
</organism>
<comment type="similarity">
    <text evidence="1">Belongs to the FAM136 family.</text>
</comment>
<dbReference type="Pfam" id="PF05811">
    <property type="entry name" value="DUF842"/>
    <property type="match status" value="1"/>
</dbReference>
<sequence length="140" mass="15765">MASPEQRADSLRQSMEKMVTRLDKDNLRPVQKESYLCMARCCDTAAGPAELQQCANRCEQGVHVKHSIIQSAMADFQNRVQRCVQRCQDAAQESLPIKPSEKDIARAQDKLANCAADCAQEYERQIPKLEKSIVEQLARA</sequence>
<dbReference type="AlphaFoldDB" id="A0A1D1ZS85"/>
<dbReference type="PANTHER" id="PTHR21096:SF0">
    <property type="entry name" value="PROTEIN FAM136A"/>
    <property type="match status" value="1"/>
</dbReference>
<dbReference type="EMBL" id="GDKF01008810">
    <property type="protein sequence ID" value="JAT69812.1"/>
    <property type="molecule type" value="Transcribed_RNA"/>
</dbReference>
<evidence type="ECO:0000256" key="1">
    <source>
        <dbReference type="ARBA" id="ARBA00009952"/>
    </source>
</evidence>
<dbReference type="GO" id="GO:0005737">
    <property type="term" value="C:cytoplasm"/>
    <property type="evidence" value="ECO:0007669"/>
    <property type="project" value="TreeGrafter"/>
</dbReference>
<protein>
    <recommendedName>
        <fullName evidence="3">Protein FAM136A</fullName>
    </recommendedName>
</protein>
<dbReference type="PANTHER" id="PTHR21096">
    <property type="entry name" value="PROTEIN FAM136A"/>
    <property type="match status" value="1"/>
</dbReference>
<dbReference type="InterPro" id="IPR008560">
    <property type="entry name" value="DUF842_euk"/>
</dbReference>
<reference evidence="2" key="1">
    <citation type="submission" date="2015-08" db="EMBL/GenBank/DDBJ databases">
        <authorList>
            <person name="Babu N.S."/>
            <person name="Beckwith C.J."/>
            <person name="Beseler K.G."/>
            <person name="Brison A."/>
            <person name="Carone J.V."/>
            <person name="Caskin T.P."/>
            <person name="Diamond M."/>
            <person name="Durham M.E."/>
            <person name="Foxe J.M."/>
            <person name="Go M."/>
            <person name="Henderson B.A."/>
            <person name="Jones I.B."/>
            <person name="McGettigan J.A."/>
            <person name="Micheletti S.J."/>
            <person name="Nasrallah M.E."/>
            <person name="Ortiz D."/>
            <person name="Piller C.R."/>
            <person name="Privatt S.R."/>
            <person name="Schneider S.L."/>
            <person name="Sharp S."/>
            <person name="Smith T.C."/>
            <person name="Stanton J.D."/>
            <person name="Ullery H.E."/>
            <person name="Wilson R.J."/>
            <person name="Serrano M.G."/>
            <person name="Buck G."/>
            <person name="Lee V."/>
            <person name="Wang Y."/>
            <person name="Carvalho R."/>
            <person name="Voegtly L."/>
            <person name="Shi R."/>
            <person name="Duckworth R."/>
            <person name="Johnson A."/>
            <person name="Loviza R."/>
            <person name="Walstead R."/>
            <person name="Shah Z."/>
            <person name="Kiflezghi M."/>
            <person name="Wade K."/>
            <person name="Ball S.L."/>
            <person name="Bradley K.W."/>
            <person name="Asai D.J."/>
            <person name="Bowman C.A."/>
            <person name="Russell D.A."/>
            <person name="Pope W.H."/>
            <person name="Jacobs-Sera D."/>
            <person name="Hendrix R.W."/>
            <person name="Hatfull G.F."/>
        </authorList>
    </citation>
    <scope>NUCLEOTIDE SEQUENCE</scope>
</reference>